<dbReference type="CDD" id="cd00229">
    <property type="entry name" value="SGNH_hydrolase"/>
    <property type="match status" value="1"/>
</dbReference>
<evidence type="ECO:0000256" key="1">
    <source>
        <dbReference type="SAM" id="SignalP"/>
    </source>
</evidence>
<reference evidence="3" key="1">
    <citation type="journal article" date="2021" name="Syst. Appl. Microbiol.">
        <title>Roseomonas hellenica sp. nov., isolated from roots of wild-growing Alkanna tinctoria.</title>
        <authorList>
            <person name="Rat A."/>
            <person name="Naranjo H.D."/>
            <person name="Lebbe L."/>
            <person name="Cnockaert M."/>
            <person name="Krigas N."/>
            <person name="Grigoriadou K."/>
            <person name="Maloupa E."/>
            <person name="Willems A."/>
        </authorList>
    </citation>
    <scope>NUCLEOTIDE SEQUENCE [LARGE SCALE GENOMIC DNA]</scope>
    <source>
        <strain evidence="3">LMG 31523</strain>
    </source>
</reference>
<dbReference type="Pfam" id="PF25182">
    <property type="entry name" value="NonGDSL"/>
    <property type="match status" value="1"/>
</dbReference>
<feature type="chain" id="PRO_5045796012" evidence="1">
    <location>
        <begin position="24"/>
        <end position="248"/>
    </location>
</feature>
<comment type="caution">
    <text evidence="2">The sequence shown here is derived from an EMBL/GenBank/DDBJ whole genome shotgun (WGS) entry which is preliminary data.</text>
</comment>
<accession>A0ABS5EW69</accession>
<dbReference type="EMBL" id="JAAGBB010000009">
    <property type="protein sequence ID" value="MBR0664544.1"/>
    <property type="molecule type" value="Genomic_DNA"/>
</dbReference>
<dbReference type="SUPFAM" id="SSF52266">
    <property type="entry name" value="SGNH hydrolase"/>
    <property type="match status" value="1"/>
</dbReference>
<dbReference type="Proteomes" id="UP001196870">
    <property type="component" value="Unassembled WGS sequence"/>
</dbReference>
<gene>
    <name evidence="2" type="ORF">GXW71_09290</name>
</gene>
<dbReference type="Gene3D" id="3.40.50.1110">
    <property type="entry name" value="SGNH hydrolase"/>
    <property type="match status" value="1"/>
</dbReference>
<keyword evidence="2" id="KW-0378">Hydrolase</keyword>
<name>A0ABS5EW69_9PROT</name>
<sequence>MRIPCAALLGLMLLATAASPVQAGPCDAPAEWLDSDAPLPITAEAVREGALRILVVGSASVLGPGSSGPAAAWPARLEARLRALRPGLRVEVAVRGGRGLTAADMLTLLDAAANPPPHLVIWQAGTVEAARGVDTDWLATRLDAGLTKLGERGIDAVLMDQQFSRFMRANADIEPYRAVLRIAAATHGVPLFNRYELMQHWADNESIDLERTPREGRVAAADRLGECLGQSLAALILDAVADALVTRP</sequence>
<evidence type="ECO:0000313" key="2">
    <source>
        <dbReference type="EMBL" id="MBR0664544.1"/>
    </source>
</evidence>
<keyword evidence="1" id="KW-0732">Signal</keyword>
<dbReference type="InterPro" id="IPR036514">
    <property type="entry name" value="SGNH_hydro_sf"/>
</dbReference>
<dbReference type="GO" id="GO:0016787">
    <property type="term" value="F:hydrolase activity"/>
    <property type="evidence" value="ECO:0007669"/>
    <property type="project" value="UniProtKB-KW"/>
</dbReference>
<evidence type="ECO:0000313" key="3">
    <source>
        <dbReference type="Proteomes" id="UP001196870"/>
    </source>
</evidence>
<feature type="signal peptide" evidence="1">
    <location>
        <begin position="1"/>
        <end position="23"/>
    </location>
</feature>
<organism evidence="2 3">
    <name type="scientific">Plastoroseomonas hellenica</name>
    <dbReference type="NCBI Taxonomy" id="2687306"/>
    <lineage>
        <taxon>Bacteria</taxon>
        <taxon>Pseudomonadati</taxon>
        <taxon>Pseudomonadota</taxon>
        <taxon>Alphaproteobacteria</taxon>
        <taxon>Acetobacterales</taxon>
        <taxon>Acetobacteraceae</taxon>
        <taxon>Plastoroseomonas</taxon>
    </lineage>
</organism>
<dbReference type="InterPro" id="IPR057572">
    <property type="entry name" value="NonGDSL"/>
</dbReference>
<proteinExistence type="predicted"/>
<keyword evidence="3" id="KW-1185">Reference proteome</keyword>
<dbReference type="RefSeq" id="WP_211852212.1">
    <property type="nucleotide sequence ID" value="NZ_JAAGBB010000009.1"/>
</dbReference>
<protein>
    <submittedName>
        <fullName evidence="2">SGNH/GDSL hydrolase family protein</fullName>
    </submittedName>
</protein>